<feature type="active site" description="Phosphoserine intermediate" evidence="6">
    <location>
        <position position="103"/>
    </location>
</feature>
<dbReference type="Gene3D" id="3.40.120.10">
    <property type="entry name" value="Alpha-D-Glucose-1,6-Bisphosphate, subunit A, domain 3"/>
    <property type="match status" value="3"/>
</dbReference>
<gene>
    <name evidence="6 13" type="primary">glmM</name>
    <name evidence="13" type="ORF">GCM10017635_01010</name>
</gene>
<dbReference type="InterPro" id="IPR005843">
    <property type="entry name" value="A-D-PHexomutase_C"/>
</dbReference>
<dbReference type="GO" id="GO:0005829">
    <property type="term" value="C:cytosol"/>
    <property type="evidence" value="ECO:0007669"/>
    <property type="project" value="TreeGrafter"/>
</dbReference>
<dbReference type="InterPro" id="IPR005841">
    <property type="entry name" value="Alpha-D-phosphohexomutase_SF"/>
</dbReference>
<reference evidence="13" key="1">
    <citation type="journal article" date="2014" name="Int. J. Syst. Evol. Microbiol.">
        <title>Complete genome sequence of Corynebacterium casei LMG S-19264T (=DSM 44701T), isolated from a smear-ripened cheese.</title>
        <authorList>
            <consortium name="US DOE Joint Genome Institute (JGI-PGF)"/>
            <person name="Walter F."/>
            <person name="Albersmeier A."/>
            <person name="Kalinowski J."/>
            <person name="Ruckert C."/>
        </authorList>
    </citation>
    <scope>NUCLEOTIDE SEQUENCE</scope>
    <source>
        <strain evidence="13">VKM B-2222</strain>
    </source>
</reference>
<evidence type="ECO:0000256" key="3">
    <source>
        <dbReference type="ARBA" id="ARBA00022723"/>
    </source>
</evidence>
<evidence type="ECO:0000313" key="13">
    <source>
        <dbReference type="EMBL" id="GLK62633.1"/>
    </source>
</evidence>
<keyword evidence="3 6" id="KW-0479">Metal-binding</keyword>
<evidence type="ECO:0000259" key="9">
    <source>
        <dbReference type="Pfam" id="PF00408"/>
    </source>
</evidence>
<dbReference type="EC" id="5.4.2.10" evidence="6 8"/>
<reference evidence="13" key="2">
    <citation type="submission" date="2023-01" db="EMBL/GenBank/DDBJ databases">
        <authorList>
            <person name="Sun Q."/>
            <person name="Evtushenko L."/>
        </authorList>
    </citation>
    <scope>NUCLEOTIDE SEQUENCE</scope>
    <source>
        <strain evidence="13">VKM B-2222</strain>
    </source>
</reference>
<comment type="cofactor">
    <cofactor evidence="6">
        <name>Mg(2+)</name>
        <dbReference type="ChEBI" id="CHEBI:18420"/>
    </cofactor>
    <text evidence="6">Binds 1 Mg(2+) ion per subunit.</text>
</comment>
<feature type="modified residue" description="Phosphoserine" evidence="6">
    <location>
        <position position="103"/>
    </location>
</feature>
<keyword evidence="2 6" id="KW-0597">Phosphoprotein</keyword>
<comment type="function">
    <text evidence="6 8">Catalyzes the conversion of glucosamine-6-phosphate to glucosamine-1-phosphate.</text>
</comment>
<evidence type="ECO:0000256" key="1">
    <source>
        <dbReference type="ARBA" id="ARBA00010231"/>
    </source>
</evidence>
<evidence type="ECO:0000313" key="14">
    <source>
        <dbReference type="Proteomes" id="UP001143349"/>
    </source>
</evidence>
<feature type="domain" description="Alpha-D-phosphohexomutase alpha/beta/alpha" evidence="11">
    <location>
        <begin position="158"/>
        <end position="255"/>
    </location>
</feature>
<dbReference type="GO" id="GO:0004615">
    <property type="term" value="F:phosphomannomutase activity"/>
    <property type="evidence" value="ECO:0007669"/>
    <property type="project" value="TreeGrafter"/>
</dbReference>
<evidence type="ECO:0000256" key="8">
    <source>
        <dbReference type="RuleBase" id="RU004327"/>
    </source>
</evidence>
<dbReference type="PRINTS" id="PR00509">
    <property type="entry name" value="PGMPMM"/>
</dbReference>
<dbReference type="InterPro" id="IPR050060">
    <property type="entry name" value="Phosphoglucosamine_mutase"/>
</dbReference>
<dbReference type="NCBIfam" id="NF008139">
    <property type="entry name" value="PRK10887.1"/>
    <property type="match status" value="1"/>
</dbReference>
<dbReference type="InterPro" id="IPR005846">
    <property type="entry name" value="A-D-PHexomutase_a/b/a-III"/>
</dbReference>
<dbReference type="AlphaFoldDB" id="A0AAD3NVI0"/>
<dbReference type="Pfam" id="PF02880">
    <property type="entry name" value="PGM_PMM_III"/>
    <property type="match status" value="1"/>
</dbReference>
<feature type="domain" description="Alpha-D-phosphohexomutase C-terminal" evidence="9">
    <location>
        <begin position="375"/>
        <end position="441"/>
    </location>
</feature>
<organism evidence="13 14">
    <name type="scientific">Paracoccus kondratievae</name>
    <dbReference type="NCBI Taxonomy" id="135740"/>
    <lineage>
        <taxon>Bacteria</taxon>
        <taxon>Pseudomonadati</taxon>
        <taxon>Pseudomonadota</taxon>
        <taxon>Alphaproteobacteria</taxon>
        <taxon>Rhodobacterales</taxon>
        <taxon>Paracoccaceae</taxon>
        <taxon>Paracoccus</taxon>
    </lineage>
</organism>
<dbReference type="Pfam" id="PF00408">
    <property type="entry name" value="PGM_PMM_IV"/>
    <property type="match status" value="1"/>
</dbReference>
<dbReference type="PANTHER" id="PTHR42946">
    <property type="entry name" value="PHOSPHOHEXOSE MUTASE"/>
    <property type="match status" value="1"/>
</dbReference>
<dbReference type="InterPro" id="IPR006352">
    <property type="entry name" value="GlmM_bact"/>
</dbReference>
<feature type="domain" description="Alpha-D-phosphohexomutase alpha/beta/alpha" evidence="10">
    <location>
        <begin position="3"/>
        <end position="137"/>
    </location>
</feature>
<evidence type="ECO:0000256" key="6">
    <source>
        <dbReference type="HAMAP-Rule" id="MF_01554"/>
    </source>
</evidence>
<feature type="binding site" evidence="6">
    <location>
        <position position="244"/>
    </location>
    <ligand>
        <name>Mg(2+)</name>
        <dbReference type="ChEBI" id="CHEBI:18420"/>
    </ligand>
</feature>
<protein>
    <recommendedName>
        <fullName evidence="6 8">Phosphoglucosamine mutase</fullName>
        <ecNumber evidence="6 8">5.4.2.10</ecNumber>
    </recommendedName>
</protein>
<dbReference type="HAMAP" id="MF_01554_B">
    <property type="entry name" value="GlmM_B"/>
    <property type="match status" value="1"/>
</dbReference>
<dbReference type="SUPFAM" id="SSF55957">
    <property type="entry name" value="Phosphoglucomutase, C-terminal domain"/>
    <property type="match status" value="1"/>
</dbReference>
<dbReference type="PROSITE" id="PS00710">
    <property type="entry name" value="PGM_PMM"/>
    <property type="match status" value="1"/>
</dbReference>
<keyword evidence="4 6" id="KW-0460">Magnesium</keyword>
<dbReference type="Proteomes" id="UP001143349">
    <property type="component" value="Unassembled WGS sequence"/>
</dbReference>
<feature type="domain" description="Alpha-D-phosphohexomutase alpha/beta/alpha" evidence="12">
    <location>
        <begin position="259"/>
        <end position="368"/>
    </location>
</feature>
<dbReference type="InterPro" id="IPR016066">
    <property type="entry name" value="A-D-PHexomutase_CS"/>
</dbReference>
<dbReference type="Pfam" id="PF02879">
    <property type="entry name" value="PGM_PMM_II"/>
    <property type="match status" value="1"/>
</dbReference>
<proteinExistence type="inferred from homology"/>
<dbReference type="GO" id="GO:0006048">
    <property type="term" value="P:UDP-N-acetylglucosamine biosynthetic process"/>
    <property type="evidence" value="ECO:0007669"/>
    <property type="project" value="TreeGrafter"/>
</dbReference>
<dbReference type="InterPro" id="IPR005844">
    <property type="entry name" value="A-D-PHexomutase_a/b/a-I"/>
</dbReference>
<evidence type="ECO:0000256" key="4">
    <source>
        <dbReference type="ARBA" id="ARBA00022842"/>
    </source>
</evidence>
<dbReference type="Pfam" id="PF02878">
    <property type="entry name" value="PGM_PMM_I"/>
    <property type="match status" value="1"/>
</dbReference>
<accession>A0AAD3NVI0</accession>
<dbReference type="InterPro" id="IPR016055">
    <property type="entry name" value="A-D-PHexomutase_a/b/a-I/II/III"/>
</dbReference>
<name>A0AAD3NVI0_9RHOB</name>
<dbReference type="GO" id="GO:0008966">
    <property type="term" value="F:phosphoglucosamine mutase activity"/>
    <property type="evidence" value="ECO:0007669"/>
    <property type="project" value="UniProtKB-UniRule"/>
</dbReference>
<feature type="binding site" evidence="6">
    <location>
        <position position="242"/>
    </location>
    <ligand>
        <name>Mg(2+)</name>
        <dbReference type="ChEBI" id="CHEBI:18420"/>
    </ligand>
</feature>
<comment type="PTM">
    <text evidence="6">Activated by phosphorylation.</text>
</comment>
<feature type="binding site" description="via phosphate group" evidence="6">
    <location>
        <position position="103"/>
    </location>
    <ligand>
        <name>Mg(2+)</name>
        <dbReference type="ChEBI" id="CHEBI:18420"/>
    </ligand>
</feature>
<evidence type="ECO:0000256" key="7">
    <source>
        <dbReference type="RuleBase" id="RU004326"/>
    </source>
</evidence>
<dbReference type="CDD" id="cd05802">
    <property type="entry name" value="GlmM"/>
    <property type="match status" value="1"/>
</dbReference>
<dbReference type="PANTHER" id="PTHR42946:SF1">
    <property type="entry name" value="PHOSPHOGLUCOMUTASE (ALPHA-D-GLUCOSE-1,6-BISPHOSPHATE-DEPENDENT)"/>
    <property type="match status" value="1"/>
</dbReference>
<dbReference type="FunFam" id="3.30.310.50:FF:000001">
    <property type="entry name" value="Phosphoglucosamine mutase"/>
    <property type="match status" value="1"/>
</dbReference>
<dbReference type="InterPro" id="IPR005845">
    <property type="entry name" value="A-D-PHexomutase_a/b/a-II"/>
</dbReference>
<comment type="catalytic activity">
    <reaction evidence="6 8">
        <text>alpha-D-glucosamine 1-phosphate = D-glucosamine 6-phosphate</text>
        <dbReference type="Rhea" id="RHEA:23424"/>
        <dbReference type="ChEBI" id="CHEBI:58516"/>
        <dbReference type="ChEBI" id="CHEBI:58725"/>
        <dbReference type="EC" id="5.4.2.10"/>
    </reaction>
</comment>
<feature type="binding site" evidence="6">
    <location>
        <position position="246"/>
    </location>
    <ligand>
        <name>Mg(2+)</name>
        <dbReference type="ChEBI" id="CHEBI:18420"/>
    </ligand>
</feature>
<comment type="similarity">
    <text evidence="1 6 7">Belongs to the phosphohexose mutase family.</text>
</comment>
<dbReference type="NCBIfam" id="TIGR01455">
    <property type="entry name" value="glmM"/>
    <property type="match status" value="1"/>
</dbReference>
<comment type="caution">
    <text evidence="13">The sequence shown here is derived from an EMBL/GenBank/DDBJ whole genome shotgun (WGS) entry which is preliminary data.</text>
</comment>
<sequence>MGRKLFGTDGVRGRANTHPMTAEMALRLGAAAGRYFRRKGEDHHRVVIGKDTRLSGYMLENALTAGLTSTGMNVLLLGPVPTPAVGYLTRSMRADVGIMISASHNPAHDNGIKFFGPDGFKLSDEAEAEIESIVAGEIEPAQPQNIGRAKRIDDGRGRYVEYAKTTFPAGQRLEGLKVVIDCANGAAYRAAPDVLWELGAEVIPLGVSPNGYNINDEVGSTHPEACARAVVEHGADLGITLDGDADRVMIVDEKGKVADGDQIMALLADRWATQGRLRGGALVATVMSNLGLERFLQGRGLRLERTAVGDRYVVERMRGAGFNLGGEQSGHIVMTDYATTGDGLIASLQFLAALADSGKRASELVAQFEPVPQLLKNVRYAAGADPLSQDSVRAEIARAEERLNGQGRVLIRKSGTEPLIRVMAEAEDETVLREVVENIVAAVEQFA</sequence>
<evidence type="ECO:0000259" key="12">
    <source>
        <dbReference type="Pfam" id="PF02880"/>
    </source>
</evidence>
<dbReference type="GO" id="GO:0009252">
    <property type="term" value="P:peptidoglycan biosynthetic process"/>
    <property type="evidence" value="ECO:0007669"/>
    <property type="project" value="TreeGrafter"/>
</dbReference>
<dbReference type="RefSeq" id="WP_010393115.1">
    <property type="nucleotide sequence ID" value="NZ_BSFH01000005.1"/>
</dbReference>
<dbReference type="SUPFAM" id="SSF53738">
    <property type="entry name" value="Phosphoglucomutase, first 3 domains"/>
    <property type="match status" value="3"/>
</dbReference>
<dbReference type="Gene3D" id="3.30.310.50">
    <property type="entry name" value="Alpha-D-phosphohexomutase, C-terminal domain"/>
    <property type="match status" value="1"/>
</dbReference>
<dbReference type="FunFam" id="3.40.120.10:FF:000003">
    <property type="entry name" value="Phosphoglucosamine mutase"/>
    <property type="match status" value="1"/>
</dbReference>
<evidence type="ECO:0000259" key="11">
    <source>
        <dbReference type="Pfam" id="PF02879"/>
    </source>
</evidence>
<dbReference type="InterPro" id="IPR036900">
    <property type="entry name" value="A-D-PHexomutase_C_sf"/>
</dbReference>
<evidence type="ECO:0000256" key="2">
    <source>
        <dbReference type="ARBA" id="ARBA00022553"/>
    </source>
</evidence>
<evidence type="ECO:0000259" key="10">
    <source>
        <dbReference type="Pfam" id="PF02878"/>
    </source>
</evidence>
<evidence type="ECO:0000256" key="5">
    <source>
        <dbReference type="ARBA" id="ARBA00023235"/>
    </source>
</evidence>
<dbReference type="GO" id="GO:0005975">
    <property type="term" value="P:carbohydrate metabolic process"/>
    <property type="evidence" value="ECO:0007669"/>
    <property type="project" value="InterPro"/>
</dbReference>
<keyword evidence="14" id="KW-1185">Reference proteome</keyword>
<dbReference type="FunFam" id="3.40.120.10:FF:000001">
    <property type="entry name" value="Phosphoglucosamine mutase"/>
    <property type="match status" value="1"/>
</dbReference>
<dbReference type="EMBL" id="BSFH01000005">
    <property type="protein sequence ID" value="GLK62633.1"/>
    <property type="molecule type" value="Genomic_DNA"/>
</dbReference>
<dbReference type="GO" id="GO:0000287">
    <property type="term" value="F:magnesium ion binding"/>
    <property type="evidence" value="ECO:0007669"/>
    <property type="project" value="UniProtKB-UniRule"/>
</dbReference>
<keyword evidence="5 6" id="KW-0413">Isomerase</keyword>